<feature type="domain" description="HD" evidence="1">
    <location>
        <begin position="144"/>
        <end position="266"/>
    </location>
</feature>
<dbReference type="SMART" id="SM00471">
    <property type="entry name" value="HDc"/>
    <property type="match status" value="1"/>
</dbReference>
<sequence>MQMMDKARLCPGMILGQDVYNFANQIVVKKGTVLDERTITKLHRFEIPQFMIEEEVLSVQEANSYHRSSYSERIQNSPEFQKFQENYDTEILRFQNMLSCVIEKNQKIDCEALYRQVVMLLKDTGNSINAFDMVQNLRHYDDSTYAHSMNVGLLCNVFADWLGFDEEEKKILTVAGILHDIGKTRVPLEIIQKPARLSEEEYQIIKKHTEYGFAILTENKLDYHIRYTALQHHERNDGSGYPLGLVDHHIDEYAKIVSIVDVYDAMTSPRVYRGPTCPFDVIQIFEEEGFQKYDSRYILIFLRRIAESYLSEKIKLSDGRTGKLIYVNAHALSRPVVMVDGEAIDLRKEKDLKIMEIM</sequence>
<comment type="caution">
    <text evidence="3">The sequence shown here is derived from an EMBL/GenBank/DDBJ whole genome shotgun (WGS) entry which is preliminary data.</text>
</comment>
<dbReference type="Proteomes" id="UP000606193">
    <property type="component" value="Unassembled WGS sequence"/>
</dbReference>
<dbReference type="EMBL" id="JACRSX010000007">
    <property type="protein sequence ID" value="MBC8562462.1"/>
    <property type="molecule type" value="Genomic_DNA"/>
</dbReference>
<dbReference type="InterPro" id="IPR037522">
    <property type="entry name" value="HD_GYP_dom"/>
</dbReference>
<dbReference type="InterPro" id="IPR006675">
    <property type="entry name" value="HDIG_dom"/>
</dbReference>
<keyword evidence="4" id="KW-1185">Reference proteome</keyword>
<dbReference type="PROSITE" id="PS51832">
    <property type="entry name" value="HD_GYP"/>
    <property type="match status" value="1"/>
</dbReference>
<dbReference type="Pfam" id="PF13487">
    <property type="entry name" value="HD_5"/>
    <property type="match status" value="1"/>
</dbReference>
<proteinExistence type="predicted"/>
<dbReference type="RefSeq" id="WP_118677244.1">
    <property type="nucleotide sequence ID" value="NZ_JACRSX010000007.1"/>
</dbReference>
<dbReference type="NCBIfam" id="TIGR00277">
    <property type="entry name" value="HDIG"/>
    <property type="match status" value="1"/>
</dbReference>
<dbReference type="PANTHER" id="PTHR43155:SF2">
    <property type="entry name" value="CYCLIC DI-GMP PHOSPHODIESTERASE PA4108"/>
    <property type="match status" value="1"/>
</dbReference>
<organism evidence="3 4">
    <name type="scientific">Jutongia huaianensis</name>
    <dbReference type="NCBI Taxonomy" id="2763668"/>
    <lineage>
        <taxon>Bacteria</taxon>
        <taxon>Bacillati</taxon>
        <taxon>Bacillota</taxon>
        <taxon>Clostridia</taxon>
        <taxon>Lachnospirales</taxon>
        <taxon>Lachnospiraceae</taxon>
        <taxon>Jutongia</taxon>
    </lineage>
</organism>
<feature type="domain" description="HD-GYP" evidence="2">
    <location>
        <begin position="122"/>
        <end position="317"/>
    </location>
</feature>
<dbReference type="PROSITE" id="PS51831">
    <property type="entry name" value="HD"/>
    <property type="match status" value="1"/>
</dbReference>
<name>A0ABR7N341_9FIRM</name>
<accession>A0ABR7N341</accession>
<evidence type="ECO:0000313" key="4">
    <source>
        <dbReference type="Proteomes" id="UP000606193"/>
    </source>
</evidence>
<evidence type="ECO:0000259" key="1">
    <source>
        <dbReference type="PROSITE" id="PS51831"/>
    </source>
</evidence>
<dbReference type="PANTHER" id="PTHR43155">
    <property type="entry name" value="CYCLIC DI-GMP PHOSPHODIESTERASE PA4108-RELATED"/>
    <property type="match status" value="1"/>
</dbReference>
<reference evidence="3 4" key="1">
    <citation type="submission" date="2020-08" db="EMBL/GenBank/DDBJ databases">
        <title>Genome public.</title>
        <authorList>
            <person name="Liu C."/>
            <person name="Sun Q."/>
        </authorList>
    </citation>
    <scope>NUCLEOTIDE SEQUENCE [LARGE SCALE GENOMIC DNA]</scope>
    <source>
        <strain evidence="3 4">NSJ-37</strain>
    </source>
</reference>
<protein>
    <submittedName>
        <fullName evidence="3">HD-GYP domain-containing protein</fullName>
    </submittedName>
</protein>
<dbReference type="Gene3D" id="1.10.3210.10">
    <property type="entry name" value="Hypothetical protein af1432"/>
    <property type="match status" value="1"/>
</dbReference>
<evidence type="ECO:0000313" key="3">
    <source>
        <dbReference type="EMBL" id="MBC8562462.1"/>
    </source>
</evidence>
<gene>
    <name evidence="3" type="ORF">H8704_07445</name>
</gene>
<dbReference type="InterPro" id="IPR006674">
    <property type="entry name" value="HD_domain"/>
</dbReference>
<dbReference type="SUPFAM" id="SSF109604">
    <property type="entry name" value="HD-domain/PDEase-like"/>
    <property type="match status" value="1"/>
</dbReference>
<evidence type="ECO:0000259" key="2">
    <source>
        <dbReference type="PROSITE" id="PS51832"/>
    </source>
</evidence>
<dbReference type="InterPro" id="IPR003607">
    <property type="entry name" value="HD/PDEase_dom"/>
</dbReference>
<dbReference type="CDD" id="cd00077">
    <property type="entry name" value="HDc"/>
    <property type="match status" value="1"/>
</dbReference>